<dbReference type="GeneID" id="91107599"/>
<protein>
    <submittedName>
        <fullName evidence="4">Helix-turn-helix domain-containing protein</fullName>
    </submittedName>
</protein>
<dbReference type="PANTHER" id="PTHR34236">
    <property type="entry name" value="DIMETHYL SULFOXIDE REDUCTASE TRANSCRIPTIONAL ACTIVATOR"/>
    <property type="match status" value="1"/>
</dbReference>
<dbReference type="PANTHER" id="PTHR34236:SF1">
    <property type="entry name" value="DIMETHYL SULFOXIDE REDUCTASE TRANSCRIPTIONAL ACTIVATOR"/>
    <property type="match status" value="1"/>
</dbReference>
<dbReference type="Pfam" id="PF04967">
    <property type="entry name" value="HTH_10"/>
    <property type="match status" value="1"/>
</dbReference>
<dbReference type="AlphaFoldDB" id="A0AAU8C9P9"/>
<dbReference type="InterPro" id="IPR007050">
    <property type="entry name" value="HTH_bacterioopsin"/>
</dbReference>
<evidence type="ECO:0000259" key="3">
    <source>
        <dbReference type="Pfam" id="PF04967"/>
    </source>
</evidence>
<reference evidence="4" key="1">
    <citation type="submission" date="2024-06" db="EMBL/GenBank/DDBJ databases">
        <title>Genome Sequence of an extremely halophilic archaeon isolated from Permian era halite, Salado Formation, Carlsbad, New Mexico: Halobacterium sp. strain NMX12-1.</title>
        <authorList>
            <person name="Sotoa L."/>
            <person name="DasSarma P."/>
            <person name="Anton B.P."/>
            <person name="Vincze T."/>
            <person name="Verma I."/>
            <person name="Eralp B."/>
            <person name="Powers D.W."/>
            <person name="Dozier B.L."/>
            <person name="Roberts R.J."/>
            <person name="DasSarma S."/>
        </authorList>
    </citation>
    <scope>NUCLEOTIDE SEQUENCE</scope>
    <source>
        <strain evidence="4">NMX12-1</strain>
        <plasmid evidence="4">pNMX12-1_234</plasmid>
    </source>
</reference>
<dbReference type="KEGG" id="hanx:ABSL23_00575"/>
<accession>A0AAU8C9P9</accession>
<keyword evidence="4" id="KW-0614">Plasmid</keyword>
<keyword evidence="2" id="KW-0804">Transcription</keyword>
<geneLocation type="plasmid" evidence="4">
    <name>pNMX12-1_234</name>
</geneLocation>
<evidence type="ECO:0000313" key="4">
    <source>
        <dbReference type="EMBL" id="XCF15138.1"/>
    </source>
</evidence>
<organism evidence="4">
    <name type="scientific">Halobacterium sp. NMX12-1</name>
    <dbReference type="NCBI Taxonomy" id="3166650"/>
    <lineage>
        <taxon>Archaea</taxon>
        <taxon>Methanobacteriati</taxon>
        <taxon>Methanobacteriota</taxon>
        <taxon>Stenosarchaea group</taxon>
        <taxon>Halobacteria</taxon>
        <taxon>Halobacteriales</taxon>
        <taxon>Halobacteriaceae</taxon>
        <taxon>Halobacterium</taxon>
    </lineage>
</organism>
<keyword evidence="1" id="KW-0805">Transcription regulation</keyword>
<dbReference type="EMBL" id="CP159203">
    <property type="protein sequence ID" value="XCF15138.1"/>
    <property type="molecule type" value="Genomic_DNA"/>
</dbReference>
<evidence type="ECO:0000256" key="1">
    <source>
        <dbReference type="ARBA" id="ARBA00023015"/>
    </source>
</evidence>
<feature type="domain" description="HTH bat-type" evidence="3">
    <location>
        <begin position="162"/>
        <end position="213"/>
    </location>
</feature>
<name>A0AAU8C9P9_9EURY</name>
<evidence type="ECO:0000256" key="2">
    <source>
        <dbReference type="ARBA" id="ARBA00023163"/>
    </source>
</evidence>
<sequence length="223" mass="24529">MSEIVGTLQTMPHAKLSIDIPDHTWIGDLSAAHPEVVFQVVTSIPGEGTGIGLVRLKTADPLPIITDIQSRDDIEDLELLWKHEDEALLQIKTVNPLPLLPVLRAGVPLRMPFDIQNGVATWEVTTSTRRLSSLGDHLEDLGIGFTIESVREIDASPADQLLTDRQQEVLLAAVEAGYYRTPRESTLGEVAAALDIANATCSDVLHRAEGHIIHWFVEEHMEV</sequence>
<proteinExistence type="predicted"/>
<gene>
    <name evidence="4" type="ORF">ABSL23_00575</name>
</gene>
<dbReference type="RefSeq" id="WP_353633253.1">
    <property type="nucleotide sequence ID" value="NZ_CP159203.1"/>
</dbReference>